<keyword evidence="3" id="KW-0328">Glycosyltransferase</keyword>
<dbReference type="GO" id="GO:0016757">
    <property type="term" value="F:glycosyltransferase activity"/>
    <property type="evidence" value="ECO:0007669"/>
    <property type="project" value="UniProtKB-KW"/>
</dbReference>
<dbReference type="PANTHER" id="PTHR45947">
    <property type="entry name" value="SULFOQUINOVOSYL TRANSFERASE SQD2"/>
    <property type="match status" value="1"/>
</dbReference>
<dbReference type="AlphaFoldDB" id="A0A9Y1BS95"/>
<dbReference type="InterPro" id="IPR050194">
    <property type="entry name" value="Glycosyltransferase_grp1"/>
</dbReference>
<keyword evidence="3" id="KW-0808">Transferase</keyword>
<reference evidence="3" key="1">
    <citation type="journal article" date="2022" name="Nat. Microbiol.">
        <title>Unique mobile elements and scalable gene flow at the prokaryote-eukaryote boundary revealed by circularized Asgard archaea genomes.</title>
        <authorList>
            <person name="Wu F."/>
            <person name="Speth D.R."/>
            <person name="Philosof A."/>
            <person name="Cremiere A."/>
            <person name="Narayanan A."/>
            <person name="Barco R.A."/>
            <person name="Connon S.A."/>
            <person name="Amend J.P."/>
            <person name="Antoshechkin I.A."/>
            <person name="Orphan V.J."/>
        </authorList>
    </citation>
    <scope>NUCLEOTIDE SEQUENCE</scope>
    <source>
        <strain evidence="3">PR6</strain>
    </source>
</reference>
<dbReference type="Pfam" id="PF00534">
    <property type="entry name" value="Glycos_transf_1"/>
    <property type="match status" value="1"/>
</dbReference>
<evidence type="ECO:0000313" key="3">
    <source>
        <dbReference type="EMBL" id="UJG44341.1"/>
    </source>
</evidence>
<organism evidence="3">
    <name type="scientific">Candidatus Heimdallarchaeum endolithica</name>
    <dbReference type="NCBI Taxonomy" id="2876572"/>
    <lineage>
        <taxon>Archaea</taxon>
        <taxon>Promethearchaeati</taxon>
        <taxon>Candidatus Heimdallarchaeota</taxon>
        <taxon>Candidatus Heimdallarchaeia (ex Rinke et al. 2021) (nom. nud.)</taxon>
        <taxon>Candidatus Heimdallarchaeales</taxon>
        <taxon>Candidatus Heimdallarchaeaceae</taxon>
        <taxon>Candidatus Heimdallarchaeum</taxon>
    </lineage>
</organism>
<feature type="domain" description="Glycosyltransferase subfamily 4-like N-terminal" evidence="2">
    <location>
        <begin position="41"/>
        <end position="198"/>
    </location>
</feature>
<dbReference type="PANTHER" id="PTHR45947:SF15">
    <property type="entry name" value="TEICHURONIC ACID BIOSYNTHESIS GLYCOSYLTRANSFERASE TUAC-RELATED"/>
    <property type="match status" value="1"/>
</dbReference>
<dbReference type="InterPro" id="IPR001296">
    <property type="entry name" value="Glyco_trans_1"/>
</dbReference>
<dbReference type="Gene3D" id="3.40.50.2000">
    <property type="entry name" value="Glycogen Phosphorylase B"/>
    <property type="match status" value="2"/>
</dbReference>
<dbReference type="Pfam" id="PF13439">
    <property type="entry name" value="Glyco_transf_4"/>
    <property type="match status" value="1"/>
</dbReference>
<dbReference type="Proteomes" id="UP001200513">
    <property type="component" value="Chromosome"/>
</dbReference>
<dbReference type="EC" id="2.4.-.-" evidence="3"/>
<dbReference type="SUPFAM" id="SSF53756">
    <property type="entry name" value="UDP-Glycosyltransferase/glycogen phosphorylase"/>
    <property type="match status" value="1"/>
</dbReference>
<name>A0A9Y1BS95_9ARCH</name>
<dbReference type="InterPro" id="IPR028098">
    <property type="entry name" value="Glyco_trans_4-like_N"/>
</dbReference>
<evidence type="ECO:0000259" key="2">
    <source>
        <dbReference type="Pfam" id="PF13439"/>
    </source>
</evidence>
<evidence type="ECO:0000259" key="1">
    <source>
        <dbReference type="Pfam" id="PF00534"/>
    </source>
</evidence>
<proteinExistence type="predicted"/>
<dbReference type="EMBL" id="CP084167">
    <property type="protein sequence ID" value="UJG44341.1"/>
    <property type="molecule type" value="Genomic_DNA"/>
</dbReference>
<gene>
    <name evidence="3" type="ORF">K9W46_03965</name>
</gene>
<feature type="domain" description="Glycosyl transferase family 1" evidence="1">
    <location>
        <begin position="211"/>
        <end position="374"/>
    </location>
</feature>
<accession>A0A9Y1BS95</accession>
<protein>
    <submittedName>
        <fullName evidence="3">Glycosyltransferase</fullName>
        <ecNumber evidence="3">2.4.-.-</ecNumber>
    </submittedName>
</protein>
<sequence length="395" mass="46235">MKRVNNIEKKLYVVIIQNFPFHSTKALSTYLVNITLGINNARNTEVTVIACENNEKNKTNQNVITVAGNPYTTIGNLKFIWNANRKIKELSKNNEIDIIHTIYPMSSLAAVLFNKKIRKHSKIIYELRSPWIYIGETSGYVPKLFTKLYVKLISTIEKILIRRISAFIFITEELHNFYKKHLPKNYKYIVIPSGINLDFFNTSILPIDISSILNLDEDSITLGYIGSLEMQRNLEQLVYYFYKSLKKFPFLNLVFIGDGTGKHKLEELRDKYNLSNKLYILNPVDHEKIPSWIKSFDICVSHIPDLEIYKPSFPLKILEYASLLKPVLATDIKPHRFFKEKYPRCYLYENEETFLSKLEEILQSINEHADFNSNEFSWKTLGEKIVNFYNELIDN</sequence>